<dbReference type="InterPro" id="IPR036047">
    <property type="entry name" value="F-box-like_dom_sf"/>
</dbReference>
<organism evidence="2 3">
    <name type="scientific">Xanthoceras sorbifolium</name>
    <dbReference type="NCBI Taxonomy" id="99658"/>
    <lineage>
        <taxon>Eukaryota</taxon>
        <taxon>Viridiplantae</taxon>
        <taxon>Streptophyta</taxon>
        <taxon>Embryophyta</taxon>
        <taxon>Tracheophyta</taxon>
        <taxon>Spermatophyta</taxon>
        <taxon>Magnoliopsida</taxon>
        <taxon>eudicotyledons</taxon>
        <taxon>Gunneridae</taxon>
        <taxon>Pentapetalae</taxon>
        <taxon>rosids</taxon>
        <taxon>malvids</taxon>
        <taxon>Sapindales</taxon>
        <taxon>Sapindaceae</taxon>
        <taxon>Xanthoceroideae</taxon>
        <taxon>Xanthoceras</taxon>
    </lineage>
</organism>
<comment type="caution">
    <text evidence="2">The sequence shown here is derived from an EMBL/GenBank/DDBJ whole genome shotgun (WGS) entry which is preliminary data.</text>
</comment>
<feature type="domain" description="F-box" evidence="1">
    <location>
        <begin position="13"/>
        <end position="65"/>
    </location>
</feature>
<proteinExistence type="predicted"/>
<dbReference type="EMBL" id="JAFEMO010000001">
    <property type="protein sequence ID" value="KAH7576869.1"/>
    <property type="molecule type" value="Genomic_DNA"/>
</dbReference>
<dbReference type="Proteomes" id="UP000827721">
    <property type="component" value="Unassembled WGS sequence"/>
</dbReference>
<dbReference type="InterPro" id="IPR053772">
    <property type="entry name" value="At1g61320/At1g61330-like"/>
</dbReference>
<dbReference type="Gene3D" id="3.80.10.10">
    <property type="entry name" value="Ribonuclease Inhibitor"/>
    <property type="match status" value="1"/>
</dbReference>
<gene>
    <name evidence="2" type="ORF">JRO89_XS01G0167900</name>
</gene>
<dbReference type="Pfam" id="PF00646">
    <property type="entry name" value="F-box"/>
    <property type="match status" value="1"/>
</dbReference>
<accession>A0ABQ8IK81</accession>
<dbReference type="Pfam" id="PF23622">
    <property type="entry name" value="LRR_At1g61320_AtMIF1"/>
    <property type="match status" value="2"/>
</dbReference>
<dbReference type="PANTHER" id="PTHR34145">
    <property type="entry name" value="OS02G0105600 PROTEIN"/>
    <property type="match status" value="1"/>
</dbReference>
<dbReference type="SUPFAM" id="SSF52058">
    <property type="entry name" value="L domain-like"/>
    <property type="match status" value="1"/>
</dbReference>
<keyword evidence="3" id="KW-1185">Reference proteome</keyword>
<dbReference type="SUPFAM" id="SSF81383">
    <property type="entry name" value="F-box domain"/>
    <property type="match status" value="1"/>
</dbReference>
<evidence type="ECO:0000313" key="2">
    <source>
        <dbReference type="EMBL" id="KAH7576869.1"/>
    </source>
</evidence>
<evidence type="ECO:0000259" key="1">
    <source>
        <dbReference type="PROSITE" id="PS50181"/>
    </source>
</evidence>
<dbReference type="InterPro" id="IPR055357">
    <property type="entry name" value="LRR_At1g61320_AtMIF1"/>
</dbReference>
<dbReference type="InterPro" id="IPR001810">
    <property type="entry name" value="F-box_dom"/>
</dbReference>
<sequence length="604" mass="68645">MKRKRTERSAEVMDIISGLPDHLIHSIVSSLPTKEATRTSALSKRFRSAWSSFPLLDFDTTYSNNWDTIPGKDRFFEYMHDCIQRRPDSGLVKFRLNVHAILGGQIDRANEAIAYAIANRVRELDVSCLNSLGCGYVLPPALFRAVFSANSLRVLRLNGFDLESLDHVNFPSIEELILGFCDMGNMLKVSSNSLKILDLMCCVGLSRIDISSSNLTSFSYQLKQSSGACEIHLIGCKSLKNLILKGVSITSECLKANVSKLIQLENLKLYCCDKLEAVCISSPSLKSLEISGCPNLKSIVVLAVNLESFLFEAHNMRRECDVDILECKLLKVLHIFNANITDKWVERTVSRLRFLEHLKLFACGLLKSIMVYHRSLKRLELIKCYKLREVQFHAKNLTVFKYIGEVIRSKLLIDASGLEADLTMHDVFRGGVLYKELRDFLSLFDHCKSLSIACRSIKYLFFPKDMRECLLPPLYDIKNLNIVSWSALPNLIEFVDSVLWLSPLVENLTFGAPFGPKKTLKLEYVNTDAFGSEEEAILGEEDILCCHKRIIKCWRHFVKKVSMKNFKASEERRLRKYFTQQAIRLESITSPAREDAESSVVQSS</sequence>
<dbReference type="CDD" id="cd22160">
    <property type="entry name" value="F-box_AtFBL13-like"/>
    <property type="match status" value="1"/>
</dbReference>
<protein>
    <recommendedName>
        <fullName evidence="1">F-box domain-containing protein</fullName>
    </recommendedName>
</protein>
<dbReference type="PROSITE" id="PS50181">
    <property type="entry name" value="FBOX"/>
    <property type="match status" value="1"/>
</dbReference>
<reference evidence="2 3" key="1">
    <citation type="submission" date="2021-02" db="EMBL/GenBank/DDBJ databases">
        <title>Plant Genome Project.</title>
        <authorList>
            <person name="Zhang R.-G."/>
        </authorList>
    </citation>
    <scope>NUCLEOTIDE SEQUENCE [LARGE SCALE GENOMIC DNA]</scope>
    <source>
        <tissue evidence="2">Leaves</tissue>
    </source>
</reference>
<dbReference type="InterPro" id="IPR032675">
    <property type="entry name" value="LRR_dom_sf"/>
</dbReference>
<name>A0ABQ8IK81_9ROSI</name>
<dbReference type="SMART" id="SM00256">
    <property type="entry name" value="FBOX"/>
    <property type="match status" value="1"/>
</dbReference>
<evidence type="ECO:0000313" key="3">
    <source>
        <dbReference type="Proteomes" id="UP000827721"/>
    </source>
</evidence>
<dbReference type="InterPro" id="IPR053781">
    <property type="entry name" value="F-box_AtFBL13-like"/>
</dbReference>